<dbReference type="InterPro" id="IPR011701">
    <property type="entry name" value="MFS"/>
</dbReference>
<name>E2AQW9_CAMFO</name>
<dbReference type="InParanoid" id="E2AQW9"/>
<evidence type="ECO:0000256" key="4">
    <source>
        <dbReference type="ARBA" id="ARBA00023136"/>
    </source>
</evidence>
<evidence type="ECO:0000259" key="6">
    <source>
        <dbReference type="PROSITE" id="PS50850"/>
    </source>
</evidence>
<feature type="transmembrane region" description="Helical" evidence="5">
    <location>
        <begin position="410"/>
        <end position="430"/>
    </location>
</feature>
<dbReference type="GO" id="GO:0016020">
    <property type="term" value="C:membrane"/>
    <property type="evidence" value="ECO:0007669"/>
    <property type="project" value="UniProtKB-SubCell"/>
</dbReference>
<feature type="transmembrane region" description="Helical" evidence="5">
    <location>
        <begin position="205"/>
        <end position="224"/>
    </location>
</feature>
<dbReference type="PANTHER" id="PTHR10924:SF4">
    <property type="entry name" value="GH15861P"/>
    <property type="match status" value="1"/>
</dbReference>
<dbReference type="Proteomes" id="UP000000311">
    <property type="component" value="Unassembled WGS sequence"/>
</dbReference>
<feature type="transmembrane region" description="Helical" evidence="5">
    <location>
        <begin position="148"/>
        <end position="166"/>
    </location>
</feature>
<reference evidence="7 8" key="1">
    <citation type="journal article" date="2010" name="Science">
        <title>Genomic comparison of the ants Camponotus floridanus and Harpegnathos saltator.</title>
        <authorList>
            <person name="Bonasio R."/>
            <person name="Zhang G."/>
            <person name="Ye C."/>
            <person name="Mutti N.S."/>
            <person name="Fang X."/>
            <person name="Qin N."/>
            <person name="Donahue G."/>
            <person name="Yang P."/>
            <person name="Li Q."/>
            <person name="Li C."/>
            <person name="Zhang P."/>
            <person name="Huang Z."/>
            <person name="Berger S.L."/>
            <person name="Reinberg D."/>
            <person name="Wang J."/>
            <person name="Liebig J."/>
        </authorList>
    </citation>
    <scope>NUCLEOTIDE SEQUENCE [LARGE SCALE GENOMIC DNA]</scope>
    <source>
        <strain evidence="8">C129</strain>
    </source>
</reference>
<evidence type="ECO:0000256" key="5">
    <source>
        <dbReference type="SAM" id="Phobius"/>
    </source>
</evidence>
<feature type="transmembrane region" description="Helical" evidence="5">
    <location>
        <begin position="442"/>
        <end position="460"/>
    </location>
</feature>
<evidence type="ECO:0000256" key="2">
    <source>
        <dbReference type="ARBA" id="ARBA00022692"/>
    </source>
</evidence>
<protein>
    <submittedName>
        <fullName evidence="7">Uncharacterized MFS-type transporter C09D4.1</fullName>
    </submittedName>
</protein>
<feature type="transmembrane region" description="Helical" evidence="5">
    <location>
        <begin position="121"/>
        <end position="141"/>
    </location>
</feature>
<feature type="domain" description="Major facilitator superfamily (MFS) profile" evidence="6">
    <location>
        <begin position="44"/>
        <end position="540"/>
    </location>
</feature>
<feature type="transmembrane region" description="Helical" evidence="5">
    <location>
        <begin position="244"/>
        <end position="266"/>
    </location>
</feature>
<comment type="subcellular location">
    <subcellularLocation>
        <location evidence="1">Membrane</location>
        <topology evidence="1">Multi-pass membrane protein</topology>
    </subcellularLocation>
</comment>
<feature type="transmembrane region" description="Helical" evidence="5">
    <location>
        <begin position="63"/>
        <end position="84"/>
    </location>
</feature>
<gene>
    <name evidence="7" type="ORF">EAG_08216</name>
</gene>
<dbReference type="PROSITE" id="PS50850">
    <property type="entry name" value="MFS"/>
    <property type="match status" value="1"/>
</dbReference>
<dbReference type="FunCoup" id="E2AQW9">
    <property type="interactions" value="248"/>
</dbReference>
<dbReference type="EMBL" id="GL441846">
    <property type="protein sequence ID" value="EFN64115.1"/>
    <property type="molecule type" value="Genomic_DNA"/>
</dbReference>
<dbReference type="SUPFAM" id="SSF103473">
    <property type="entry name" value="MFS general substrate transporter"/>
    <property type="match status" value="2"/>
</dbReference>
<dbReference type="Gene3D" id="1.20.1250.20">
    <property type="entry name" value="MFS general substrate transporter like domains"/>
    <property type="match status" value="3"/>
</dbReference>
<dbReference type="Pfam" id="PF07690">
    <property type="entry name" value="MFS_1"/>
    <property type="match status" value="2"/>
</dbReference>
<feature type="transmembrane region" description="Helical" evidence="5">
    <location>
        <begin position="373"/>
        <end position="398"/>
    </location>
</feature>
<dbReference type="InterPro" id="IPR036259">
    <property type="entry name" value="MFS_trans_sf"/>
</dbReference>
<feature type="transmembrane region" description="Helical" evidence="5">
    <location>
        <begin position="39"/>
        <end position="57"/>
    </location>
</feature>
<keyword evidence="3 5" id="KW-1133">Transmembrane helix</keyword>
<keyword evidence="4 5" id="KW-0472">Membrane</keyword>
<dbReference type="OMA" id="QWIKYSI"/>
<keyword evidence="2 5" id="KW-0812">Transmembrane</keyword>
<evidence type="ECO:0000313" key="8">
    <source>
        <dbReference type="Proteomes" id="UP000000311"/>
    </source>
</evidence>
<dbReference type="GO" id="GO:0020037">
    <property type="term" value="F:heme binding"/>
    <property type="evidence" value="ECO:0007669"/>
    <property type="project" value="TreeGrafter"/>
</dbReference>
<dbReference type="InterPro" id="IPR020846">
    <property type="entry name" value="MFS_dom"/>
</dbReference>
<dbReference type="AlphaFoldDB" id="E2AQW9"/>
<proteinExistence type="predicted"/>
<keyword evidence="8" id="KW-1185">Reference proteome</keyword>
<evidence type="ECO:0000313" key="7">
    <source>
        <dbReference type="EMBL" id="EFN64115.1"/>
    </source>
</evidence>
<evidence type="ECO:0000256" key="1">
    <source>
        <dbReference type="ARBA" id="ARBA00004141"/>
    </source>
</evidence>
<dbReference type="GO" id="GO:0097037">
    <property type="term" value="P:heme export"/>
    <property type="evidence" value="ECO:0007669"/>
    <property type="project" value="TreeGrafter"/>
</dbReference>
<accession>E2AQW9</accession>
<dbReference type="InterPro" id="IPR049680">
    <property type="entry name" value="FLVCR1-2_SLC49-like"/>
</dbReference>
<dbReference type="GO" id="GO:0015232">
    <property type="term" value="F:heme transmembrane transporter activity"/>
    <property type="evidence" value="ECO:0007669"/>
    <property type="project" value="TreeGrafter"/>
</dbReference>
<evidence type="ECO:0000256" key="3">
    <source>
        <dbReference type="ARBA" id="ARBA00022989"/>
    </source>
</evidence>
<feature type="transmembrane region" description="Helical" evidence="5">
    <location>
        <begin position="466"/>
        <end position="489"/>
    </location>
</feature>
<dbReference type="PANTHER" id="PTHR10924">
    <property type="entry name" value="MAJOR FACILITATOR SUPERFAMILY PROTEIN-RELATED"/>
    <property type="match status" value="1"/>
</dbReference>
<dbReference type="OrthoDB" id="422206at2759"/>
<feature type="transmembrane region" description="Helical" evidence="5">
    <location>
        <begin position="510"/>
        <end position="537"/>
    </location>
</feature>
<feature type="transmembrane region" description="Helical" evidence="5">
    <location>
        <begin position="96"/>
        <end position="115"/>
    </location>
</feature>
<organism evidence="8">
    <name type="scientific">Camponotus floridanus</name>
    <name type="common">Florida carpenter ant</name>
    <dbReference type="NCBI Taxonomy" id="104421"/>
    <lineage>
        <taxon>Eukaryota</taxon>
        <taxon>Metazoa</taxon>
        <taxon>Ecdysozoa</taxon>
        <taxon>Arthropoda</taxon>
        <taxon>Hexapoda</taxon>
        <taxon>Insecta</taxon>
        <taxon>Pterygota</taxon>
        <taxon>Neoptera</taxon>
        <taxon>Endopterygota</taxon>
        <taxon>Hymenoptera</taxon>
        <taxon>Apocrita</taxon>
        <taxon>Aculeata</taxon>
        <taxon>Formicoidea</taxon>
        <taxon>Formicidae</taxon>
        <taxon>Formicinae</taxon>
        <taxon>Camponotus</taxon>
    </lineage>
</organism>
<sequence length="540" mass="60725">MEDTNLNEVLTIKNSVKIVKLGEQSNIEPFKLKKYKKRWIILIIFLIFNAAGTYQWIKYSIIIIANGGGTYQWIKYSIITNIIARYYGVSSLMVGWTAMMFMLLYVIFVLPVQYVSDKCGLRWTIILSSGLICLGSWIKIFSIHPDNFYIAFIGQAIVGFSQSLTIPTPGRLAAQWFPSIVGFTQTLTLPIPGRLAAQWFPSNELSIATCLGVFGNQMGIALSFLLTPIIVKNHENLDDIGNDLSSLCCALVIITTIAFILVLIFFQEEPKLPPSESRALQKFNRTKNVEELIGPIKRLYKNKNFNMLCNSHGLSIGVLNAVAMLLNQIFLAHFEEEPKLPPSESRALQKFNRTKNEEEFVGPIKRLCKNKNFIMLCNSHGLSIGVLNVVATLLNQIFLTHFENGEEDAGRIGLCMIISGTIGAVVLGIILDKTHKFKETAVTVYFLSLCGLVLFSVFIYCGIKWMVYVSSILLGFFMSGYFALGYELCTEYTYPESENLTAGILNIANNLYGMIFVSVSNVRLLLIYLSFVAFYHVRFL</sequence>